<dbReference type="Proteomes" id="UP000177362">
    <property type="component" value="Unassembled WGS sequence"/>
</dbReference>
<proteinExistence type="predicted"/>
<dbReference type="Gene3D" id="1.20.1440.60">
    <property type="entry name" value="23S rRNA-intervening sequence"/>
    <property type="match status" value="1"/>
</dbReference>
<dbReference type="AlphaFoldDB" id="A0A1G2KLB4"/>
<dbReference type="PANTHER" id="PTHR38471">
    <property type="entry name" value="FOUR HELIX BUNDLE PROTEIN"/>
    <property type="match status" value="1"/>
</dbReference>
<dbReference type="STRING" id="1802271.A3C11_02010"/>
<evidence type="ECO:0000313" key="2">
    <source>
        <dbReference type="Proteomes" id="UP000177362"/>
    </source>
</evidence>
<dbReference type="EMBL" id="MHQJ01000054">
    <property type="protein sequence ID" value="OHA00238.1"/>
    <property type="molecule type" value="Genomic_DNA"/>
</dbReference>
<dbReference type="NCBIfam" id="TIGR02436">
    <property type="entry name" value="four helix bundle protein"/>
    <property type="match status" value="1"/>
</dbReference>
<name>A0A1G2KLB4_9BACT</name>
<comment type="caution">
    <text evidence="1">The sequence shown here is derived from an EMBL/GenBank/DDBJ whole genome shotgun (WGS) entry which is preliminary data.</text>
</comment>
<organism evidence="1 2">
    <name type="scientific">Candidatus Sungbacteria bacterium RIFCSPHIGHO2_02_FULL_49_12</name>
    <dbReference type="NCBI Taxonomy" id="1802271"/>
    <lineage>
        <taxon>Bacteria</taxon>
        <taxon>Candidatus Sungiibacteriota</taxon>
    </lineage>
</organism>
<dbReference type="InterPro" id="IPR012657">
    <property type="entry name" value="23S_rRNA-intervening_sequence"/>
</dbReference>
<dbReference type="PANTHER" id="PTHR38471:SF2">
    <property type="entry name" value="FOUR HELIX BUNDLE PROTEIN"/>
    <property type="match status" value="1"/>
</dbReference>
<sequence length="119" mass="13760">MNDTGYRKLILYQKAHKLVLAVYTATKKFPRDELFGLTSQMRRSAVSVVANIIEGYGRRTVNDKLQFHYIARGSLNELEYYIDLSLDLGYCSTTDHQTVSQLRDEVGKLLYRFMQSIAK</sequence>
<evidence type="ECO:0000313" key="1">
    <source>
        <dbReference type="EMBL" id="OHA00238.1"/>
    </source>
</evidence>
<accession>A0A1G2KLB4</accession>
<dbReference type="SUPFAM" id="SSF158446">
    <property type="entry name" value="IVS-encoded protein-like"/>
    <property type="match status" value="1"/>
</dbReference>
<gene>
    <name evidence="1" type="ORF">A3C11_02010</name>
</gene>
<reference evidence="1 2" key="1">
    <citation type="journal article" date="2016" name="Nat. Commun.">
        <title>Thousands of microbial genomes shed light on interconnected biogeochemical processes in an aquifer system.</title>
        <authorList>
            <person name="Anantharaman K."/>
            <person name="Brown C.T."/>
            <person name="Hug L.A."/>
            <person name="Sharon I."/>
            <person name="Castelle C.J."/>
            <person name="Probst A.J."/>
            <person name="Thomas B.C."/>
            <person name="Singh A."/>
            <person name="Wilkins M.J."/>
            <person name="Karaoz U."/>
            <person name="Brodie E.L."/>
            <person name="Williams K.H."/>
            <person name="Hubbard S.S."/>
            <person name="Banfield J.F."/>
        </authorList>
    </citation>
    <scope>NUCLEOTIDE SEQUENCE [LARGE SCALE GENOMIC DNA]</scope>
</reference>
<protein>
    <recommendedName>
        <fullName evidence="3">Four helix bundle protein</fullName>
    </recommendedName>
</protein>
<dbReference type="Pfam" id="PF05635">
    <property type="entry name" value="23S_rRNA_IVP"/>
    <property type="match status" value="1"/>
</dbReference>
<dbReference type="CDD" id="cd16377">
    <property type="entry name" value="23S_rRNA_IVP_like"/>
    <property type="match status" value="1"/>
</dbReference>
<dbReference type="InterPro" id="IPR036583">
    <property type="entry name" value="23S_rRNA_IVS_sf"/>
</dbReference>
<evidence type="ECO:0008006" key="3">
    <source>
        <dbReference type="Google" id="ProtNLM"/>
    </source>
</evidence>